<dbReference type="InterPro" id="IPR019545">
    <property type="entry name" value="DM13_domain"/>
</dbReference>
<evidence type="ECO:0000256" key="1">
    <source>
        <dbReference type="SAM" id="Phobius"/>
    </source>
</evidence>
<name>A0A8H4R8F5_9HELO</name>
<evidence type="ECO:0000313" key="4">
    <source>
        <dbReference type="EMBL" id="KAF4624288.1"/>
    </source>
</evidence>
<feature type="transmembrane region" description="Helical" evidence="1">
    <location>
        <begin position="161"/>
        <end position="181"/>
    </location>
</feature>
<keyword evidence="1" id="KW-0812">Transmembrane</keyword>
<keyword evidence="2" id="KW-0732">Signal</keyword>
<reference evidence="4 5" key="1">
    <citation type="submission" date="2020-03" db="EMBL/GenBank/DDBJ databases">
        <title>Draft Genome Sequence of Cudoniella acicularis.</title>
        <authorList>
            <person name="Buettner E."/>
            <person name="Kellner H."/>
        </authorList>
    </citation>
    <scope>NUCLEOTIDE SEQUENCE [LARGE SCALE GENOMIC DNA]</scope>
    <source>
        <strain evidence="4 5">DSM 108380</strain>
    </source>
</reference>
<organism evidence="4 5">
    <name type="scientific">Cudoniella acicularis</name>
    <dbReference type="NCBI Taxonomy" id="354080"/>
    <lineage>
        <taxon>Eukaryota</taxon>
        <taxon>Fungi</taxon>
        <taxon>Dikarya</taxon>
        <taxon>Ascomycota</taxon>
        <taxon>Pezizomycotina</taxon>
        <taxon>Leotiomycetes</taxon>
        <taxon>Helotiales</taxon>
        <taxon>Tricladiaceae</taxon>
        <taxon>Cudoniella</taxon>
    </lineage>
</organism>
<feature type="chain" id="PRO_5034897630" description="DM13 domain-containing protein" evidence="2">
    <location>
        <begin position="21"/>
        <end position="182"/>
    </location>
</feature>
<feature type="signal peptide" evidence="2">
    <location>
        <begin position="1"/>
        <end position="20"/>
    </location>
</feature>
<dbReference type="Proteomes" id="UP000566819">
    <property type="component" value="Unassembled WGS sequence"/>
</dbReference>
<sequence length="182" mass="18160">MFKSAISVLAIAAFSTLAVAQNSTSSQKIGWSGTLSSLDGGLGGVVTVVNANTLQISSYTLKDASAPALYWWGTTDGVLKDGFRISNTHITTAATSNMLTINLDAGHTTADFSAVGLWCEQLNANFGQATLAAPSGSATGASAGAPSPTASAKSAAANVRASSYAVAAGAFMAAAGFAAWMV</sequence>
<evidence type="ECO:0000313" key="5">
    <source>
        <dbReference type="Proteomes" id="UP000566819"/>
    </source>
</evidence>
<comment type="caution">
    <text evidence="4">The sequence shown here is derived from an EMBL/GenBank/DDBJ whole genome shotgun (WGS) entry which is preliminary data.</text>
</comment>
<keyword evidence="1" id="KW-1133">Transmembrane helix</keyword>
<feature type="domain" description="DM13" evidence="3">
    <location>
        <begin position="27"/>
        <end position="132"/>
    </location>
</feature>
<dbReference type="Pfam" id="PF10517">
    <property type="entry name" value="DM13"/>
    <property type="match status" value="1"/>
</dbReference>
<accession>A0A8H4R8F5</accession>
<protein>
    <recommendedName>
        <fullName evidence="3">DM13 domain-containing protein</fullName>
    </recommendedName>
</protein>
<dbReference type="SMART" id="SM00686">
    <property type="entry name" value="DM13"/>
    <property type="match status" value="1"/>
</dbReference>
<dbReference type="PROSITE" id="PS51549">
    <property type="entry name" value="DM13"/>
    <property type="match status" value="1"/>
</dbReference>
<evidence type="ECO:0000259" key="3">
    <source>
        <dbReference type="PROSITE" id="PS51549"/>
    </source>
</evidence>
<keyword evidence="1" id="KW-0472">Membrane</keyword>
<keyword evidence="5" id="KW-1185">Reference proteome</keyword>
<gene>
    <name evidence="4" type="ORF">G7Y89_g13885</name>
</gene>
<dbReference type="PANTHER" id="PTHR47281:SF1">
    <property type="entry name" value="OS09G0557700 PROTEIN"/>
    <property type="match status" value="1"/>
</dbReference>
<dbReference type="OrthoDB" id="2448405at2759"/>
<dbReference type="InterPro" id="IPR045879">
    <property type="entry name" value="B561A"/>
</dbReference>
<proteinExistence type="predicted"/>
<dbReference type="PANTHER" id="PTHR47281">
    <property type="entry name" value="OS09G0557700 PROTEIN"/>
    <property type="match status" value="1"/>
</dbReference>
<evidence type="ECO:0000256" key="2">
    <source>
        <dbReference type="SAM" id="SignalP"/>
    </source>
</evidence>
<dbReference type="AlphaFoldDB" id="A0A8H4R8F5"/>
<dbReference type="EMBL" id="JAAMPI010001706">
    <property type="protein sequence ID" value="KAF4624288.1"/>
    <property type="molecule type" value="Genomic_DNA"/>
</dbReference>